<evidence type="ECO:0000256" key="8">
    <source>
        <dbReference type="ARBA" id="ARBA00022840"/>
    </source>
</evidence>
<comment type="catalytic activity">
    <reaction evidence="10">
        <text>a D-hexose + ATP = a D-hexose 6-phosphate + ADP + H(+)</text>
        <dbReference type="Rhea" id="RHEA:22740"/>
        <dbReference type="ChEBI" id="CHEBI:4194"/>
        <dbReference type="ChEBI" id="CHEBI:15378"/>
        <dbReference type="ChEBI" id="CHEBI:30616"/>
        <dbReference type="ChEBI" id="CHEBI:229467"/>
        <dbReference type="ChEBI" id="CHEBI:456216"/>
        <dbReference type="EC" id="2.7.1.1"/>
    </reaction>
    <physiologicalReaction direction="left-to-right" evidence="10">
        <dbReference type="Rhea" id="RHEA:22741"/>
    </physiologicalReaction>
</comment>
<evidence type="ECO:0000313" key="18">
    <source>
        <dbReference type="Proteomes" id="UP001374579"/>
    </source>
</evidence>
<evidence type="ECO:0000256" key="5">
    <source>
        <dbReference type="ARBA" id="ARBA00022679"/>
    </source>
</evidence>
<dbReference type="AlphaFoldDB" id="A0AAN9AM06"/>
<sequence>MEQKGSHRFKRINMLLVVAMTARMLLLFNAIPLAQTADGPITCKAGTFTYGEPASIDCNFRTNITASKLDLSMTKYLSNAPKGDIGKDVLLCPWDKEQKTHDCSIVMANYTVDNILTDHLMVRIPAVNFQQAGWYKCYFVPTEEFQPQACELLVQERPESTSTAKPRTTSTANTDEPEESQAVLPIVLPCVIVVLVVVCIPGLVLLMRRRRANRGHSDESSQPMLPVVNRRKLEEFLEDFQLDMQTLRKLMKLMKQEISKGVDEATSTEAVTKAFPPFVSHLPNGTENGEFLVLDFDGDHLKAVLVKLQDRRVSVMESERYTISSDSKTGEAKNQLFYFIADCTNQFVKGFDLSENILHIALIVAFPCKYDGPQTVRLVKWTKEINHQGVVGEDLHSLLREALTERRKKKWATPIRFDNLRKVEVVAVVNDAAGTFMSVADKVPNCKIGLIVGNGLNACYVKDLTHVETDSPEDDKPHEIIVNTELGALGENGCLDFCRTAYDKLLDKQSNFHESQVLEKMVGGRYIGELVRLVLEGLTREGLLFRSVPSRDALFKRDSFSTELVLKVENDTEEPYKQTADTLNALGVKHFSQEDLQTVRHVCKAVFERAAFLTATSLATLIKRIKQPEVIVVVDGYLYRRHPRFHDLMYSKTLELVKPELKFYLVSPRYERSIGAARIVAASLRSRNPQTMNA</sequence>
<accession>A0AAN9AM06</accession>
<evidence type="ECO:0000259" key="15">
    <source>
        <dbReference type="Pfam" id="PF00349"/>
    </source>
</evidence>
<keyword evidence="7" id="KW-0418">Kinase</keyword>
<dbReference type="GO" id="GO:0006096">
    <property type="term" value="P:glycolytic process"/>
    <property type="evidence" value="ECO:0007669"/>
    <property type="project" value="UniProtKB-KW"/>
</dbReference>
<evidence type="ECO:0000259" key="16">
    <source>
        <dbReference type="Pfam" id="PF03727"/>
    </source>
</evidence>
<name>A0AAN9AM06_9CAEN</name>
<dbReference type="InterPro" id="IPR001312">
    <property type="entry name" value="Hexokinase"/>
</dbReference>
<dbReference type="PROSITE" id="PS51748">
    <property type="entry name" value="HEXOKINASE_2"/>
    <property type="match status" value="1"/>
</dbReference>
<dbReference type="GO" id="GO:0005536">
    <property type="term" value="F:D-glucose binding"/>
    <property type="evidence" value="ECO:0007669"/>
    <property type="project" value="InterPro"/>
</dbReference>
<comment type="similarity">
    <text evidence="3">Belongs to the hexokinase family.</text>
</comment>
<evidence type="ECO:0000313" key="17">
    <source>
        <dbReference type="EMBL" id="KAK7089378.1"/>
    </source>
</evidence>
<dbReference type="PRINTS" id="PR00475">
    <property type="entry name" value="HEXOKINASE"/>
</dbReference>
<evidence type="ECO:0000256" key="10">
    <source>
        <dbReference type="ARBA" id="ARBA00044613"/>
    </source>
</evidence>
<proteinExistence type="inferred from homology"/>
<comment type="catalytic activity">
    <reaction evidence="11">
        <text>D-fructose + ATP = D-fructose 6-phosphate + ADP + H(+)</text>
        <dbReference type="Rhea" id="RHEA:16125"/>
        <dbReference type="ChEBI" id="CHEBI:15378"/>
        <dbReference type="ChEBI" id="CHEBI:30616"/>
        <dbReference type="ChEBI" id="CHEBI:37721"/>
        <dbReference type="ChEBI" id="CHEBI:61527"/>
        <dbReference type="ChEBI" id="CHEBI:456216"/>
        <dbReference type="EC" id="2.7.1.1"/>
    </reaction>
    <physiologicalReaction direction="left-to-right" evidence="11">
        <dbReference type="Rhea" id="RHEA:16126"/>
    </physiologicalReaction>
</comment>
<feature type="domain" description="Hexokinase N-terminal" evidence="15">
    <location>
        <begin position="233"/>
        <end position="439"/>
    </location>
</feature>
<dbReference type="Gene3D" id="3.30.420.40">
    <property type="match status" value="1"/>
</dbReference>
<dbReference type="InterPro" id="IPR022672">
    <property type="entry name" value="Hexokinase_N"/>
</dbReference>
<feature type="transmembrane region" description="Helical" evidence="14">
    <location>
        <begin position="182"/>
        <end position="206"/>
    </location>
</feature>
<keyword evidence="14" id="KW-0812">Transmembrane</keyword>
<dbReference type="InterPro" id="IPR043129">
    <property type="entry name" value="ATPase_NBD"/>
</dbReference>
<dbReference type="Pfam" id="PF00349">
    <property type="entry name" value="Hexokinase_1"/>
    <property type="match status" value="1"/>
</dbReference>
<dbReference type="GO" id="GO:0008865">
    <property type="term" value="F:fructokinase activity"/>
    <property type="evidence" value="ECO:0007669"/>
    <property type="project" value="TreeGrafter"/>
</dbReference>
<evidence type="ECO:0000256" key="4">
    <source>
        <dbReference type="ARBA" id="ARBA00012324"/>
    </source>
</evidence>
<comment type="pathway">
    <text evidence="2">Carbohydrate metabolism; hexose metabolism.</text>
</comment>
<comment type="caution">
    <text evidence="17">The sequence shown here is derived from an EMBL/GenBank/DDBJ whole genome shotgun (WGS) entry which is preliminary data.</text>
</comment>
<reference evidence="17 18" key="1">
    <citation type="submission" date="2024-02" db="EMBL/GenBank/DDBJ databases">
        <title>Chromosome-scale genome assembly of the rough periwinkle Littorina saxatilis.</title>
        <authorList>
            <person name="De Jode A."/>
            <person name="Faria R."/>
            <person name="Formenti G."/>
            <person name="Sims Y."/>
            <person name="Smith T.P."/>
            <person name="Tracey A."/>
            <person name="Wood J.M.D."/>
            <person name="Zagrodzka Z.B."/>
            <person name="Johannesson K."/>
            <person name="Butlin R.K."/>
            <person name="Leder E.H."/>
        </authorList>
    </citation>
    <scope>NUCLEOTIDE SEQUENCE [LARGE SCALE GENOMIC DNA]</scope>
    <source>
        <strain evidence="17">Snail1</strain>
        <tissue evidence="17">Muscle</tissue>
    </source>
</reference>
<dbReference type="GO" id="GO:0005524">
    <property type="term" value="F:ATP binding"/>
    <property type="evidence" value="ECO:0007669"/>
    <property type="project" value="UniProtKB-KW"/>
</dbReference>
<evidence type="ECO:0000256" key="6">
    <source>
        <dbReference type="ARBA" id="ARBA00022741"/>
    </source>
</evidence>
<dbReference type="GO" id="GO:0004340">
    <property type="term" value="F:glucokinase activity"/>
    <property type="evidence" value="ECO:0007669"/>
    <property type="project" value="TreeGrafter"/>
</dbReference>
<keyword evidence="5" id="KW-0808">Transferase</keyword>
<evidence type="ECO:0000256" key="1">
    <source>
        <dbReference type="ARBA" id="ARBA00004888"/>
    </source>
</evidence>
<feature type="compositionally biased region" description="Polar residues" evidence="13">
    <location>
        <begin position="160"/>
        <end position="174"/>
    </location>
</feature>
<dbReference type="EMBL" id="JBAMIC010002019">
    <property type="protein sequence ID" value="KAK7089378.1"/>
    <property type="molecule type" value="Genomic_DNA"/>
</dbReference>
<evidence type="ECO:0000256" key="9">
    <source>
        <dbReference type="ARBA" id="ARBA00023152"/>
    </source>
</evidence>
<dbReference type="Proteomes" id="UP001374579">
    <property type="component" value="Unassembled WGS sequence"/>
</dbReference>
<keyword evidence="8" id="KW-0067">ATP-binding</keyword>
<keyword evidence="6" id="KW-0547">Nucleotide-binding</keyword>
<keyword evidence="9" id="KW-0324">Glycolysis</keyword>
<dbReference type="Gene3D" id="3.40.367.20">
    <property type="match status" value="1"/>
</dbReference>
<dbReference type="InterPro" id="IPR022673">
    <property type="entry name" value="Hexokinase_C"/>
</dbReference>
<keyword evidence="18" id="KW-1185">Reference proteome</keyword>
<keyword evidence="14" id="KW-1133">Transmembrane helix</keyword>
<keyword evidence="14" id="KW-0472">Membrane</keyword>
<dbReference type="PANTHER" id="PTHR19443">
    <property type="entry name" value="HEXOKINASE"/>
    <property type="match status" value="1"/>
</dbReference>
<dbReference type="EC" id="2.7.1.1" evidence="4"/>
<evidence type="ECO:0000256" key="12">
    <source>
        <dbReference type="ARBA" id="ARBA00048160"/>
    </source>
</evidence>
<evidence type="ECO:0000256" key="14">
    <source>
        <dbReference type="SAM" id="Phobius"/>
    </source>
</evidence>
<evidence type="ECO:0000256" key="11">
    <source>
        <dbReference type="ARBA" id="ARBA00047905"/>
    </source>
</evidence>
<protein>
    <recommendedName>
        <fullName evidence="4">hexokinase</fullName>
        <ecNumber evidence="4">2.7.1.1</ecNumber>
    </recommendedName>
</protein>
<evidence type="ECO:0000256" key="7">
    <source>
        <dbReference type="ARBA" id="ARBA00022777"/>
    </source>
</evidence>
<dbReference type="Pfam" id="PF03727">
    <property type="entry name" value="Hexokinase_2"/>
    <property type="match status" value="1"/>
</dbReference>
<evidence type="ECO:0000256" key="2">
    <source>
        <dbReference type="ARBA" id="ARBA00005028"/>
    </source>
</evidence>
<gene>
    <name evidence="17" type="ORF">V1264_024985</name>
</gene>
<feature type="region of interest" description="Disordered" evidence="13">
    <location>
        <begin position="156"/>
        <end position="177"/>
    </location>
</feature>
<evidence type="ECO:0000256" key="3">
    <source>
        <dbReference type="ARBA" id="ARBA00009225"/>
    </source>
</evidence>
<dbReference type="GO" id="GO:0006006">
    <property type="term" value="P:glucose metabolic process"/>
    <property type="evidence" value="ECO:0007669"/>
    <property type="project" value="TreeGrafter"/>
</dbReference>
<dbReference type="GO" id="GO:0001678">
    <property type="term" value="P:intracellular glucose homeostasis"/>
    <property type="evidence" value="ECO:0007669"/>
    <property type="project" value="InterPro"/>
</dbReference>
<dbReference type="GO" id="GO:0005739">
    <property type="term" value="C:mitochondrion"/>
    <property type="evidence" value="ECO:0007669"/>
    <property type="project" value="TreeGrafter"/>
</dbReference>
<dbReference type="GO" id="GO:0005829">
    <property type="term" value="C:cytosol"/>
    <property type="evidence" value="ECO:0007669"/>
    <property type="project" value="TreeGrafter"/>
</dbReference>
<dbReference type="PANTHER" id="PTHR19443:SF16">
    <property type="entry name" value="HEXOKINASE TYPE 1-RELATED"/>
    <property type="match status" value="1"/>
</dbReference>
<feature type="domain" description="Hexokinase C-terminal" evidence="16">
    <location>
        <begin position="447"/>
        <end position="681"/>
    </location>
</feature>
<dbReference type="SUPFAM" id="SSF53067">
    <property type="entry name" value="Actin-like ATPase domain"/>
    <property type="match status" value="2"/>
</dbReference>
<comment type="pathway">
    <text evidence="1">Carbohydrate degradation; glycolysis; D-glyceraldehyde 3-phosphate and glycerone phosphate from D-glucose: step 1/4.</text>
</comment>
<evidence type="ECO:0000256" key="13">
    <source>
        <dbReference type="SAM" id="MobiDB-lite"/>
    </source>
</evidence>
<organism evidence="17 18">
    <name type="scientific">Littorina saxatilis</name>
    <dbReference type="NCBI Taxonomy" id="31220"/>
    <lineage>
        <taxon>Eukaryota</taxon>
        <taxon>Metazoa</taxon>
        <taxon>Spiralia</taxon>
        <taxon>Lophotrochozoa</taxon>
        <taxon>Mollusca</taxon>
        <taxon>Gastropoda</taxon>
        <taxon>Caenogastropoda</taxon>
        <taxon>Littorinimorpha</taxon>
        <taxon>Littorinoidea</taxon>
        <taxon>Littorinidae</taxon>
        <taxon>Littorina</taxon>
    </lineage>
</organism>
<comment type="catalytic activity">
    <reaction evidence="12">
        <text>D-glucose + ATP = D-glucose 6-phosphate + ADP + H(+)</text>
        <dbReference type="Rhea" id="RHEA:17825"/>
        <dbReference type="ChEBI" id="CHEBI:4167"/>
        <dbReference type="ChEBI" id="CHEBI:15378"/>
        <dbReference type="ChEBI" id="CHEBI:30616"/>
        <dbReference type="ChEBI" id="CHEBI:61548"/>
        <dbReference type="ChEBI" id="CHEBI:456216"/>
        <dbReference type="EC" id="2.7.1.1"/>
    </reaction>
    <physiologicalReaction direction="left-to-right" evidence="12">
        <dbReference type="Rhea" id="RHEA:17826"/>
    </physiologicalReaction>
</comment>